<dbReference type="OrthoDB" id="89722at2"/>
<reference evidence="11 12" key="1">
    <citation type="submission" date="2016-04" db="EMBL/GenBank/DDBJ databases">
        <authorList>
            <person name="Evans L.H."/>
            <person name="Alamgir A."/>
            <person name="Owens N."/>
            <person name="Weber N.D."/>
            <person name="Virtaneva K."/>
            <person name="Barbian K."/>
            <person name="Babar A."/>
            <person name="Rosenke K."/>
        </authorList>
    </citation>
    <scope>NUCLEOTIDE SEQUENCE [LARGE SCALE GENOMIC DNA]</scope>
    <source>
        <strain evidence="11 12">LMa1</strain>
    </source>
</reference>
<dbReference type="Gene3D" id="3.40.630.10">
    <property type="entry name" value="Zn peptidases"/>
    <property type="match status" value="1"/>
</dbReference>
<keyword evidence="12" id="KW-1185">Reference proteome</keyword>
<dbReference type="GO" id="GO:0006508">
    <property type="term" value="P:proteolysis"/>
    <property type="evidence" value="ECO:0007669"/>
    <property type="project" value="UniProtKB-KW"/>
</dbReference>
<dbReference type="STRING" id="1838280.A6M21_15815"/>
<comment type="caution">
    <text evidence="11">The sequence shown here is derived from an EMBL/GenBank/DDBJ whole genome shotgun (WGS) entry which is preliminary data.</text>
</comment>
<gene>
    <name evidence="11" type="ORF">A6M21_15815</name>
</gene>
<keyword evidence="5 9" id="KW-0479">Metal-binding</keyword>
<evidence type="ECO:0000313" key="12">
    <source>
        <dbReference type="Proteomes" id="UP000078532"/>
    </source>
</evidence>
<dbReference type="RefSeq" id="WP_066671370.1">
    <property type="nucleotide sequence ID" value="NZ_LYVF01000196.1"/>
</dbReference>
<evidence type="ECO:0000256" key="2">
    <source>
        <dbReference type="ARBA" id="ARBA00008290"/>
    </source>
</evidence>
<evidence type="ECO:0000256" key="10">
    <source>
        <dbReference type="RuleBase" id="RU004387"/>
    </source>
</evidence>
<evidence type="ECO:0000256" key="1">
    <source>
        <dbReference type="ARBA" id="ARBA00001947"/>
    </source>
</evidence>
<sequence length="459" mass="49594">MDDLKTAGAWERMDDGMRQAAYAFAGAYRQFISMAKTERETVQWAAGFARNNGFAALEERPRLNPGDRIFSVVRGKAMLLAVVGSEPLEKGLNIVGAHVDAPRLDLKPRPLYEENGLALLKTHYYGGIKKYQWVSMPLALHGVVVRGDGQVLPLVIGENEQDPVFTITDLLPHLAKDQMEKKMSEAIKGEALNLLVGGIPVTAAEVKEKVKQAVLDQLQRDYGLTEEDLISAELEAVPAWPARDVGLDRSMIGAYGQDDRVCAYTALQAVAGLPAAGRTAVVLLADKEEIGSVGNTGMHSAMLANFVAELAGRTQPQYSDLVLRRALYNSRALSADVDGALDPNYPDVSDKLNVSRPGHGVVLNKYTGSRGKSGANDAHAEYMGFVRRLFNQAGVIWQTGELGKVDQGGGGTIAYMLADYGMDVLDCGVGLLGMHSPFEVASKADIYMAYRAYLAFLGA</sequence>
<dbReference type="Gene3D" id="2.30.250.10">
    <property type="entry name" value="Aminopeptidase i, Domain 2"/>
    <property type="match status" value="1"/>
</dbReference>
<evidence type="ECO:0000256" key="3">
    <source>
        <dbReference type="ARBA" id="ARBA00022438"/>
    </source>
</evidence>
<evidence type="ECO:0000313" key="11">
    <source>
        <dbReference type="EMBL" id="OAT79469.1"/>
    </source>
</evidence>
<dbReference type="NCBIfam" id="NF002600">
    <property type="entry name" value="PRK02256.1"/>
    <property type="match status" value="1"/>
</dbReference>
<dbReference type="GO" id="GO:0008270">
    <property type="term" value="F:zinc ion binding"/>
    <property type="evidence" value="ECO:0007669"/>
    <property type="project" value="InterPro"/>
</dbReference>
<dbReference type="EMBL" id="LYVF01000196">
    <property type="protein sequence ID" value="OAT79469.1"/>
    <property type="molecule type" value="Genomic_DNA"/>
</dbReference>
<name>A0A1B7LAW2_9FIRM</name>
<dbReference type="Pfam" id="PF02127">
    <property type="entry name" value="Peptidase_M18"/>
    <property type="match status" value="1"/>
</dbReference>
<dbReference type="Proteomes" id="UP000078532">
    <property type="component" value="Unassembled WGS sequence"/>
</dbReference>
<comment type="similarity">
    <text evidence="2 9">Belongs to the peptidase M18 family.</text>
</comment>
<dbReference type="GO" id="GO:0008237">
    <property type="term" value="F:metallopeptidase activity"/>
    <property type="evidence" value="ECO:0007669"/>
    <property type="project" value="UniProtKB-KW"/>
</dbReference>
<dbReference type="SUPFAM" id="SSF101821">
    <property type="entry name" value="Aminopeptidase/glucanase lid domain"/>
    <property type="match status" value="1"/>
</dbReference>
<dbReference type="SUPFAM" id="SSF53187">
    <property type="entry name" value="Zn-dependent exopeptidases"/>
    <property type="match status" value="1"/>
</dbReference>
<dbReference type="InterPro" id="IPR023358">
    <property type="entry name" value="Peptidase_M18_dom2"/>
</dbReference>
<dbReference type="PRINTS" id="PR00932">
    <property type="entry name" value="AMINO1PTASE"/>
</dbReference>
<dbReference type="EC" id="3.4.11.-" evidence="10"/>
<dbReference type="InterPro" id="IPR001948">
    <property type="entry name" value="Peptidase_M18"/>
</dbReference>
<dbReference type="PANTHER" id="PTHR28570:SF2">
    <property type="entry name" value="M18 FAMILY AMINOPEPTIDASE 1-RELATED"/>
    <property type="match status" value="1"/>
</dbReference>
<comment type="cofactor">
    <cofactor evidence="1 10">
        <name>Zn(2+)</name>
        <dbReference type="ChEBI" id="CHEBI:29105"/>
    </cofactor>
</comment>
<dbReference type="GO" id="GO:0005737">
    <property type="term" value="C:cytoplasm"/>
    <property type="evidence" value="ECO:0007669"/>
    <property type="project" value="UniProtKB-ARBA"/>
</dbReference>
<keyword evidence="3 9" id="KW-0031">Aminopeptidase</keyword>
<evidence type="ECO:0000256" key="9">
    <source>
        <dbReference type="RuleBase" id="RU004386"/>
    </source>
</evidence>
<evidence type="ECO:0000256" key="5">
    <source>
        <dbReference type="ARBA" id="ARBA00022723"/>
    </source>
</evidence>
<keyword evidence="8 9" id="KW-0482">Metalloprotease</keyword>
<evidence type="ECO:0000256" key="4">
    <source>
        <dbReference type="ARBA" id="ARBA00022670"/>
    </source>
</evidence>
<dbReference type="AlphaFoldDB" id="A0A1B7LAW2"/>
<evidence type="ECO:0000256" key="6">
    <source>
        <dbReference type="ARBA" id="ARBA00022801"/>
    </source>
</evidence>
<evidence type="ECO:0000256" key="8">
    <source>
        <dbReference type="ARBA" id="ARBA00023049"/>
    </source>
</evidence>
<proteinExistence type="inferred from homology"/>
<dbReference type="PANTHER" id="PTHR28570">
    <property type="entry name" value="ASPARTYL AMINOPEPTIDASE"/>
    <property type="match status" value="1"/>
</dbReference>
<protein>
    <recommendedName>
        <fullName evidence="10">M18 family aminopeptidase</fullName>
        <ecNumber evidence="10">3.4.11.-</ecNumber>
    </recommendedName>
</protein>
<keyword evidence="4 9" id="KW-0645">Protease</keyword>
<accession>A0A1B7LAW2</accession>
<organism evidence="11 12">
    <name type="scientific">Desulfotomaculum copahuensis</name>
    <dbReference type="NCBI Taxonomy" id="1838280"/>
    <lineage>
        <taxon>Bacteria</taxon>
        <taxon>Bacillati</taxon>
        <taxon>Bacillota</taxon>
        <taxon>Clostridia</taxon>
        <taxon>Eubacteriales</taxon>
        <taxon>Desulfotomaculaceae</taxon>
        <taxon>Desulfotomaculum</taxon>
    </lineage>
</organism>
<keyword evidence="6 9" id="KW-0378">Hydrolase</keyword>
<dbReference type="GO" id="GO:0004177">
    <property type="term" value="F:aminopeptidase activity"/>
    <property type="evidence" value="ECO:0007669"/>
    <property type="project" value="UniProtKB-KW"/>
</dbReference>
<evidence type="ECO:0000256" key="7">
    <source>
        <dbReference type="ARBA" id="ARBA00022833"/>
    </source>
</evidence>
<keyword evidence="7 9" id="KW-0862">Zinc</keyword>